<dbReference type="Proteomes" id="UP000182888">
    <property type="component" value="Unassembled WGS sequence"/>
</dbReference>
<gene>
    <name evidence="1" type="ORF">MPL1032_220003</name>
</gene>
<proteinExistence type="predicted"/>
<evidence type="ECO:0008006" key="3">
    <source>
        <dbReference type="Google" id="ProtNLM"/>
    </source>
</evidence>
<organism evidence="1 2">
    <name type="scientific">Mesorhizobium plurifarium</name>
    <dbReference type="NCBI Taxonomy" id="69974"/>
    <lineage>
        <taxon>Bacteria</taxon>
        <taxon>Pseudomonadati</taxon>
        <taxon>Pseudomonadota</taxon>
        <taxon>Alphaproteobacteria</taxon>
        <taxon>Hyphomicrobiales</taxon>
        <taxon>Phyllobacteriaceae</taxon>
        <taxon>Mesorhizobium</taxon>
    </lineage>
</organism>
<name>A0A0K2VYP7_MESPL</name>
<dbReference type="EMBL" id="CCND01000015">
    <property type="protein sequence ID" value="CDX57443.1"/>
    <property type="molecule type" value="Genomic_DNA"/>
</dbReference>
<accession>A0A0K2VYP7</accession>
<reference evidence="2" key="1">
    <citation type="submission" date="2014-08" db="EMBL/GenBank/DDBJ databases">
        <authorList>
            <person name="Edwards T."/>
        </authorList>
    </citation>
    <scope>NUCLEOTIDE SEQUENCE [LARGE SCALE GENOMIC DNA]</scope>
</reference>
<evidence type="ECO:0000313" key="2">
    <source>
        <dbReference type="Proteomes" id="UP000182888"/>
    </source>
</evidence>
<protein>
    <recommendedName>
        <fullName evidence="3">DUF768 domain-containing protein</fullName>
    </recommendedName>
</protein>
<sequence length="74" mass="7813">MSERGAVFFGKWITDNVMRGSVGADIISVAELTTKLFADAKAAGISEDEIEEEIGGAYEAILAAINGPSDFESE</sequence>
<evidence type="ECO:0000313" key="1">
    <source>
        <dbReference type="EMBL" id="CDX57443.1"/>
    </source>
</evidence>
<dbReference type="AlphaFoldDB" id="A0A0K2VYP7"/>